<accession>A0A8H7GQK6</accession>
<dbReference type="PANTHER" id="PTHR30480:SF8">
    <property type="entry name" value="PUTATIVE (AFU_ORTHOLOGUE AFUA_8G04060)-RELATED"/>
    <property type="match status" value="1"/>
</dbReference>
<comment type="caution">
    <text evidence="5">The sequence shown here is derived from an EMBL/GenBank/DDBJ whole genome shotgun (WGS) entry which is preliminary data.</text>
</comment>
<dbReference type="OrthoDB" id="4215304at2759"/>
<reference evidence="5" key="1">
    <citation type="submission" date="2020-10" db="EMBL/GenBank/DDBJ databases">
        <title>The Whole-Genome Sequence of Metschnikowia persimmonesis, a Novel Endophytic Yeast Species Isolated from Medicinal Plant Diospyros kaki Thumb.</title>
        <authorList>
            <person name="Rahmat E."/>
            <person name="Kang Y."/>
        </authorList>
    </citation>
    <scope>NUCLEOTIDE SEQUENCE</scope>
    <source>
        <strain evidence="5">KIOM G15050</strain>
    </source>
</reference>
<dbReference type="GO" id="GO:0005975">
    <property type="term" value="P:carbohydrate metabolic process"/>
    <property type="evidence" value="ECO:0007669"/>
    <property type="project" value="InterPro"/>
</dbReference>
<protein>
    <recommendedName>
        <fullName evidence="4">Glycoside hydrolase family 3 N-terminal domain-containing protein</fullName>
    </recommendedName>
</protein>
<comment type="similarity">
    <text evidence="1">Belongs to the glycosyl hydrolase 3 family.</text>
</comment>
<evidence type="ECO:0000313" key="6">
    <source>
        <dbReference type="Proteomes" id="UP000649328"/>
    </source>
</evidence>
<evidence type="ECO:0000259" key="4">
    <source>
        <dbReference type="Pfam" id="PF00933"/>
    </source>
</evidence>
<sequence>MSQVDERSIGLLVCGGFQGTSVTKQAYDLIVKYNISTMILLRKNAHLVAQMSKLIRDLQFIAFKEAGYEYPLAFAIDEEGGMMNSLFDSDSLSQFPGAMALGATGDPDLVYEVLRALAVELRHIGFLIILGPVLDVVIKLSHQLVSVRSFGTTIEEVVKYGRACAKGLRDGGLITVGKHFPGIGTARVDSLLELPMMTDSLDQIRRFNLVPFAELIREGLLDGISAAGCGVPTISPDETHACLLPILLTKLLREEIGFEGFVISECLEMDALYHSIGLGQGVVLALYAGCDLVMVCHDIKLQIEAIESIRTALANGSLDELIVRNSLTRLHKVRQNLSSWQEIFPGGLKTDAILFKDAFRNSWIEHKRLVEQAYRKSITLVRDFEGVLPLSQYVGDDPRDSLLILSPLLKPIYSKSADIPDQKDDLYPGEEVFSQLGRFLSLHQRDSYKEVNVLHTTYTANGLTSLHEQLIDYSKAVIVITSEALRNMYQIGIVKYISMLCGATPQSLSGGNGRARLEKPLVIVATSSPYDFFYNKFIGSAYLCCFDYTHQALKELADVLMGFSEAQGCIPGEKKFALDKVKKRRLLSLSTPGSEKAQIKVRRSIPPKRVWLVDEMDFGRDWKGLLKLCKNNSRNLSRDSFLRSLFQLLHVSQAQQKNFVVRNSSLNIIYGLVMTWVEGQHDDQTVGNIIFILVDKSKRLQLIGKCLHNRALRYLIDQKRCTSVRLGSLFPLVEFMDDNAFGYDGKASSFFNNSGWAISEATFPNKEYVMILDNVTEWNVPTKIFRELTIVGIRFDVCLQLTRLEEFLNRVKENQRSQQIYRLYIEALSKLDTANMQETKVIVALEPTNLTVIGSIIVFSTKSWLGGFFPAVQAVDSQSEEAEFSGGIINPLVDLSYSNLTEIFKFGLICSAVTSLRTNFSETTIGSRQNMCFLIDYADENSHAGYQDLGFRKWRYYREYYDEFSPSPH</sequence>
<keyword evidence="2" id="KW-0378">Hydrolase</keyword>
<dbReference type="InterPro" id="IPR001764">
    <property type="entry name" value="Glyco_hydro_3_N"/>
</dbReference>
<dbReference type="EMBL" id="JACBPP010000005">
    <property type="protein sequence ID" value="KAF8001839.1"/>
    <property type="molecule type" value="Genomic_DNA"/>
</dbReference>
<organism evidence="5 6">
    <name type="scientific">Metschnikowia pulcherrima</name>
    <dbReference type="NCBI Taxonomy" id="27326"/>
    <lineage>
        <taxon>Eukaryota</taxon>
        <taxon>Fungi</taxon>
        <taxon>Dikarya</taxon>
        <taxon>Ascomycota</taxon>
        <taxon>Saccharomycotina</taxon>
        <taxon>Pichiomycetes</taxon>
        <taxon>Metschnikowiaceae</taxon>
        <taxon>Metschnikowia</taxon>
    </lineage>
</organism>
<evidence type="ECO:0000313" key="5">
    <source>
        <dbReference type="EMBL" id="KAF8001839.1"/>
    </source>
</evidence>
<dbReference type="Gene3D" id="3.20.20.300">
    <property type="entry name" value="Glycoside hydrolase, family 3, N-terminal domain"/>
    <property type="match status" value="1"/>
</dbReference>
<feature type="domain" description="Glycoside hydrolase family 3 N-terminal" evidence="4">
    <location>
        <begin position="22"/>
        <end position="332"/>
    </location>
</feature>
<keyword evidence="6" id="KW-1185">Reference proteome</keyword>
<name>A0A8H7GQK6_9ASCO</name>
<keyword evidence="3" id="KW-0326">Glycosidase</keyword>
<dbReference type="InterPro" id="IPR050226">
    <property type="entry name" value="NagZ_Beta-hexosaminidase"/>
</dbReference>
<dbReference type="InterPro" id="IPR036881">
    <property type="entry name" value="Glyco_hydro_3_C_sf"/>
</dbReference>
<evidence type="ECO:0000256" key="2">
    <source>
        <dbReference type="ARBA" id="ARBA00022801"/>
    </source>
</evidence>
<evidence type="ECO:0000256" key="3">
    <source>
        <dbReference type="ARBA" id="ARBA00023295"/>
    </source>
</evidence>
<gene>
    <name evidence="5" type="ORF">HF325_004340</name>
</gene>
<dbReference type="InterPro" id="IPR017853">
    <property type="entry name" value="GH"/>
</dbReference>
<dbReference type="Pfam" id="PF00933">
    <property type="entry name" value="Glyco_hydro_3"/>
    <property type="match status" value="1"/>
</dbReference>
<dbReference type="PRINTS" id="PR00133">
    <property type="entry name" value="GLHYDRLASE3"/>
</dbReference>
<dbReference type="GO" id="GO:0009254">
    <property type="term" value="P:peptidoglycan turnover"/>
    <property type="evidence" value="ECO:0007669"/>
    <property type="project" value="TreeGrafter"/>
</dbReference>
<proteinExistence type="inferred from homology"/>
<dbReference type="Proteomes" id="UP000649328">
    <property type="component" value="Unassembled WGS sequence"/>
</dbReference>
<dbReference type="InterPro" id="IPR036962">
    <property type="entry name" value="Glyco_hydro_3_N_sf"/>
</dbReference>
<dbReference type="Gene3D" id="3.40.50.1700">
    <property type="entry name" value="Glycoside hydrolase family 3 C-terminal domain"/>
    <property type="match status" value="1"/>
</dbReference>
<dbReference type="PANTHER" id="PTHR30480">
    <property type="entry name" value="BETA-HEXOSAMINIDASE-RELATED"/>
    <property type="match status" value="1"/>
</dbReference>
<dbReference type="SUPFAM" id="SSF51445">
    <property type="entry name" value="(Trans)glycosidases"/>
    <property type="match status" value="1"/>
</dbReference>
<dbReference type="AlphaFoldDB" id="A0A8H7GQK6"/>
<dbReference type="GO" id="GO:0004553">
    <property type="term" value="F:hydrolase activity, hydrolyzing O-glycosyl compounds"/>
    <property type="evidence" value="ECO:0007669"/>
    <property type="project" value="InterPro"/>
</dbReference>
<evidence type="ECO:0000256" key="1">
    <source>
        <dbReference type="ARBA" id="ARBA00005336"/>
    </source>
</evidence>